<reference evidence="2 3" key="1">
    <citation type="submission" date="2017-04" db="EMBL/GenBank/DDBJ databases">
        <title>The new phylogeny of genus Mycobacterium.</title>
        <authorList>
            <person name="Tortoli E."/>
            <person name="Trovato A."/>
            <person name="Cirillo D.M."/>
        </authorList>
    </citation>
    <scope>NUCLEOTIDE SEQUENCE [LARGE SCALE GENOMIC DNA]</scope>
    <source>
        <strain evidence="2 3">TBL 1200985</strain>
    </source>
</reference>
<dbReference type="SUPFAM" id="SSF54427">
    <property type="entry name" value="NTF2-like"/>
    <property type="match status" value="1"/>
</dbReference>
<proteinExistence type="predicted"/>
<dbReference type="STRING" id="1430326.B8W66_07560"/>
<comment type="caution">
    <text evidence="2">The sequence shown here is derived from an EMBL/GenBank/DDBJ whole genome shotgun (WGS) entry which is preliminary data.</text>
</comment>
<dbReference type="InterPro" id="IPR032710">
    <property type="entry name" value="NTF2-like_dom_sf"/>
</dbReference>
<sequence>MTMTYQQEQMLHAATARAAILDLSARHNRAYSDGDRDTWIATFRHAGASYTRDGEPVDDLSSAFDGGNGQRLVTLDHEIHVDGVNAIQRCAAVLFAVSGYGDATLLATGTYRDQLSYERGGWYFTSRELHWDSVPSRFPLVM</sequence>
<dbReference type="RefSeq" id="WP_085324420.1">
    <property type="nucleotide sequence ID" value="NZ_NCXP01000006.1"/>
</dbReference>
<gene>
    <name evidence="2" type="ORF">B8W66_07560</name>
</gene>
<feature type="domain" description="SnoaL-like" evidence="1">
    <location>
        <begin position="14"/>
        <end position="127"/>
    </location>
</feature>
<keyword evidence="3" id="KW-1185">Reference proteome</keyword>
<dbReference type="InterPro" id="IPR037401">
    <property type="entry name" value="SnoaL-like"/>
</dbReference>
<evidence type="ECO:0000313" key="2">
    <source>
        <dbReference type="EMBL" id="OSC41590.1"/>
    </source>
</evidence>
<dbReference type="Pfam" id="PF13577">
    <property type="entry name" value="SnoaL_4"/>
    <property type="match status" value="1"/>
</dbReference>
<evidence type="ECO:0000259" key="1">
    <source>
        <dbReference type="Pfam" id="PF13577"/>
    </source>
</evidence>
<dbReference type="OrthoDB" id="4719191at2"/>
<dbReference type="Proteomes" id="UP000193247">
    <property type="component" value="Unassembled WGS sequence"/>
</dbReference>
<accession>A0A1X2LWY2</accession>
<protein>
    <recommendedName>
        <fullName evidence="1">SnoaL-like domain-containing protein</fullName>
    </recommendedName>
</protein>
<dbReference type="EMBL" id="NCXP01000006">
    <property type="protein sequence ID" value="OSC41590.1"/>
    <property type="molecule type" value="Genomic_DNA"/>
</dbReference>
<name>A0A1X2LWY2_9MYCO</name>
<evidence type="ECO:0000313" key="3">
    <source>
        <dbReference type="Proteomes" id="UP000193247"/>
    </source>
</evidence>
<organism evidence="2 3">
    <name type="scientific">Mycobacterium decipiens</name>
    <dbReference type="NCBI Taxonomy" id="1430326"/>
    <lineage>
        <taxon>Bacteria</taxon>
        <taxon>Bacillati</taxon>
        <taxon>Actinomycetota</taxon>
        <taxon>Actinomycetes</taxon>
        <taxon>Mycobacteriales</taxon>
        <taxon>Mycobacteriaceae</taxon>
        <taxon>Mycobacterium</taxon>
    </lineage>
</organism>
<dbReference type="Gene3D" id="3.10.450.50">
    <property type="match status" value="1"/>
</dbReference>
<dbReference type="AlphaFoldDB" id="A0A1X2LWY2"/>